<evidence type="ECO:0000256" key="18">
    <source>
        <dbReference type="ARBA" id="ARBA00080257"/>
    </source>
</evidence>
<dbReference type="EC" id="2.1.1.77" evidence="4"/>
<evidence type="ECO:0000313" key="23">
    <source>
        <dbReference type="Proteomes" id="UP000438429"/>
    </source>
</evidence>
<evidence type="ECO:0000256" key="8">
    <source>
        <dbReference type="ARBA" id="ARBA00022679"/>
    </source>
</evidence>
<accession>A0A6A4TNL1</accession>
<keyword evidence="9" id="KW-0949">S-adenosyl-L-methionine</keyword>
<dbReference type="GO" id="GO:0004719">
    <property type="term" value="F:protein-L-isoaspartate (D-aspartate) O-methyltransferase activity"/>
    <property type="evidence" value="ECO:0007669"/>
    <property type="project" value="UniProtKB-EC"/>
</dbReference>
<dbReference type="PROSITE" id="PS01279">
    <property type="entry name" value="PCMT"/>
    <property type="match status" value="1"/>
</dbReference>
<feature type="compositionally biased region" description="Basic and acidic residues" evidence="20">
    <location>
        <begin position="723"/>
        <end position="735"/>
    </location>
</feature>
<evidence type="ECO:0000313" key="22">
    <source>
        <dbReference type="EMBL" id="KAF0044351.1"/>
    </source>
</evidence>
<evidence type="ECO:0000256" key="2">
    <source>
        <dbReference type="ARBA" id="ARBA00005369"/>
    </source>
</evidence>
<feature type="compositionally biased region" description="Basic and acidic residues" evidence="20">
    <location>
        <begin position="362"/>
        <end position="374"/>
    </location>
</feature>
<comment type="catalytic activity">
    <reaction evidence="1">
        <text>a uridine in mRNA = a pseudouridine in mRNA</text>
        <dbReference type="Rhea" id="RHEA:56644"/>
        <dbReference type="Rhea" id="RHEA-COMP:14658"/>
        <dbReference type="Rhea" id="RHEA-COMP:14659"/>
        <dbReference type="ChEBI" id="CHEBI:65314"/>
        <dbReference type="ChEBI" id="CHEBI:65315"/>
    </reaction>
</comment>
<keyword evidence="5" id="KW-0597">Phosphoprotein</keyword>
<dbReference type="AlphaFoldDB" id="A0A6A4TNL1"/>
<reference evidence="22 23" key="1">
    <citation type="submission" date="2019-06" db="EMBL/GenBank/DDBJ databases">
        <title>Draft genomes of female and male turbot (Scophthalmus maximus).</title>
        <authorList>
            <person name="Xu H."/>
            <person name="Xu X.-W."/>
            <person name="Shao C."/>
            <person name="Chen S."/>
        </authorList>
    </citation>
    <scope>NUCLEOTIDE SEQUENCE [LARGE SCALE GENOMIC DNA]</scope>
    <source>
        <strain evidence="22">Ysfricsl-2016a</strain>
        <tissue evidence="22">Blood</tissue>
    </source>
</reference>
<evidence type="ECO:0000256" key="14">
    <source>
        <dbReference type="ARBA" id="ARBA00040923"/>
    </source>
</evidence>
<comment type="function">
    <text evidence="16">Pseudouridine synthase that catalyzes pseudouridylation of mRNAs.</text>
</comment>
<dbReference type="GO" id="GO:0006397">
    <property type="term" value="P:mRNA processing"/>
    <property type="evidence" value="ECO:0007669"/>
    <property type="project" value="UniProtKB-KW"/>
</dbReference>
<evidence type="ECO:0000256" key="20">
    <source>
        <dbReference type="SAM" id="MobiDB-lite"/>
    </source>
</evidence>
<feature type="region of interest" description="Disordered" evidence="20">
    <location>
        <begin position="710"/>
        <end position="810"/>
    </location>
</feature>
<sequence length="859" mass="94637">MIGHCDRLSTLLCDMIGLSSEHPLLIGRELRGHGGGDLEVCVGGAERKEAKGDPGSEMRLALRLAVVAVPMGVLLSRTMAWMSSGKTHPELISRLRDHGVIRSDRVFDAMLATDRGIYSRDYPYADSPQSIGYRATISAPHMHAHALELLSEKLTEGASALDVGSGSGYLTACFARMTGSSGRVVGIEHIDELVQMSIKNVQADDPELLSSGRIRLVVGDGRLGFPEGAPYDAIHVGAAAATVPKALLEQLKPGGRLVLPVGPDGGSQTLEQYDRQSDGTFLKKALMGVVYVPLTDKRHQWPGQESHPRTSNSMFLMASIQSFLLSPESSATMAQAASDPGAPAELDSPVSAQAVAAIEAAETGKRKSDERCEPEASGQGKRRRGAGGKKLRPGERYIPPPQKRNPGVSFSQEHYAETSYYFEGGLRKVRPYYFDFKTYCKGRWIGKSLLEVFDSEFRAESVEYYQRAAKEGRIRLNESPVEDLSVVLRNNDHLRNTVHRHEPPVVGRPLEVLVDDGEVLVVDKPASIPVHPCGRFRHNTVIFILGKERGFSELHTVHRLDRLTSGVLLFARTLETSKKLDKLVRDRQLEKEYVCRVEGEFPEGEVICEEPILVVSFKIGICRVDPKGKECRTVFQRLSFNGKTSVVRCLPLTGRTHQIRVHLQYLGFPILHDPIYGSSAWGPHRGKGGVMGKSNEELLQALVEEHRSQESLHLLDIPDDGIGQEKNKKMDKSDSPSEPDQSGESHETQATTGCSSTGATIHEESQSFTDSNSNSTSLQESQSHIPIESNGNQTEATDCAKKSPPGTRDHLCSECKLDRADPTEKELIMYLHALRYKGPDFEYSTHLPDWGKEDWVEAE</sequence>
<dbReference type="GO" id="GO:0005737">
    <property type="term" value="C:cytoplasm"/>
    <property type="evidence" value="ECO:0007669"/>
    <property type="project" value="TreeGrafter"/>
</dbReference>
<evidence type="ECO:0000256" key="1">
    <source>
        <dbReference type="ARBA" id="ARBA00001166"/>
    </source>
</evidence>
<evidence type="ECO:0000256" key="12">
    <source>
        <dbReference type="ARBA" id="ARBA00031350"/>
    </source>
</evidence>
<gene>
    <name evidence="22" type="ORF">F2P81_003509</name>
</gene>
<protein>
    <recommendedName>
        <fullName evidence="14">Protein-L-isoaspartate(D-aspartate) O-methyltransferase</fullName>
        <ecNumber evidence="4">2.1.1.77</ecNumber>
    </recommendedName>
    <alternativeName>
        <fullName evidence="12">L-isoaspartyl protein carboxyl methyltransferase</fullName>
    </alternativeName>
    <alternativeName>
        <fullName evidence="15">Protein L-isoaspartyl/D-aspartyl methyltransferase</fullName>
    </alternativeName>
    <alternativeName>
        <fullName evidence="11">Protein-beta-aspartate methyltransferase</fullName>
    </alternativeName>
    <alternativeName>
        <fullName evidence="17">Pseudouridylate synthase RPUSD2</fullName>
    </alternativeName>
    <alternativeName>
        <fullName evidence="18">RNA pseudouridylate synthase domain-containing protein 2</fullName>
    </alternativeName>
</protein>
<comment type="similarity">
    <text evidence="2">Belongs to the methyltransferase superfamily. L-isoaspartyl/D-aspartyl protein methyltransferase family.</text>
</comment>
<evidence type="ECO:0000256" key="9">
    <source>
        <dbReference type="ARBA" id="ARBA00022691"/>
    </source>
</evidence>
<evidence type="ECO:0000256" key="13">
    <source>
        <dbReference type="ARBA" id="ARBA00035815"/>
    </source>
</evidence>
<evidence type="ECO:0000256" key="16">
    <source>
        <dbReference type="ARBA" id="ARBA00057241"/>
    </source>
</evidence>
<comment type="similarity">
    <text evidence="3">Belongs to the pseudouridine synthase RluA family.</text>
</comment>
<dbReference type="Pfam" id="PF00849">
    <property type="entry name" value="PseudoU_synth_2"/>
    <property type="match status" value="1"/>
</dbReference>
<dbReference type="NCBIfam" id="TIGR00005">
    <property type="entry name" value="rluA_subfam"/>
    <property type="match status" value="1"/>
</dbReference>
<dbReference type="FunFam" id="3.40.50.150:FF:000027">
    <property type="entry name" value="Protein-L-isoaspartate O-methyltransferase"/>
    <property type="match status" value="1"/>
</dbReference>
<dbReference type="PANTHER" id="PTHR11579">
    <property type="entry name" value="PROTEIN-L-ISOASPARTATE O-METHYLTRANSFERASE"/>
    <property type="match status" value="1"/>
</dbReference>
<comment type="caution">
    <text evidence="22">The sequence shown here is derived from an EMBL/GenBank/DDBJ whole genome shotgun (WGS) entry which is preliminary data.</text>
</comment>
<dbReference type="NCBIfam" id="TIGR00080">
    <property type="entry name" value="pimt"/>
    <property type="match status" value="1"/>
</dbReference>
<dbReference type="GO" id="GO:0001522">
    <property type="term" value="P:pseudouridine synthesis"/>
    <property type="evidence" value="ECO:0007669"/>
    <property type="project" value="InterPro"/>
</dbReference>
<evidence type="ECO:0000256" key="17">
    <source>
        <dbReference type="ARBA" id="ARBA00072682"/>
    </source>
</evidence>
<feature type="domain" description="Pseudouridine synthase RsuA/RluA-like" evidence="21">
    <location>
        <begin position="519"/>
        <end position="664"/>
    </location>
</feature>
<evidence type="ECO:0000256" key="10">
    <source>
        <dbReference type="ARBA" id="ARBA00023235"/>
    </source>
</evidence>
<evidence type="ECO:0000256" key="3">
    <source>
        <dbReference type="ARBA" id="ARBA00010876"/>
    </source>
</evidence>
<feature type="compositionally biased region" description="Basic residues" evidence="20">
    <location>
        <begin position="380"/>
        <end position="391"/>
    </location>
</feature>
<keyword evidence="8" id="KW-0808">Transferase</keyword>
<dbReference type="GO" id="GO:0009982">
    <property type="term" value="F:pseudouridine synthase activity"/>
    <property type="evidence" value="ECO:0007669"/>
    <property type="project" value="InterPro"/>
</dbReference>
<evidence type="ECO:0000256" key="15">
    <source>
        <dbReference type="ARBA" id="ARBA00042126"/>
    </source>
</evidence>
<feature type="compositionally biased region" description="Polar residues" evidence="20">
    <location>
        <begin position="736"/>
        <end position="759"/>
    </location>
</feature>
<dbReference type="PROSITE" id="PS01129">
    <property type="entry name" value="PSI_RLU"/>
    <property type="match status" value="1"/>
</dbReference>
<name>A0A6A4TNL1_SCOMX</name>
<dbReference type="InterPro" id="IPR000682">
    <property type="entry name" value="PCMT"/>
</dbReference>
<evidence type="ECO:0000256" key="5">
    <source>
        <dbReference type="ARBA" id="ARBA00022553"/>
    </source>
</evidence>
<evidence type="ECO:0000256" key="11">
    <source>
        <dbReference type="ARBA" id="ARBA00031323"/>
    </source>
</evidence>
<dbReference type="SUPFAM" id="SSF55120">
    <property type="entry name" value="Pseudouridine synthase"/>
    <property type="match status" value="1"/>
</dbReference>
<feature type="region of interest" description="Disordered" evidence="20">
    <location>
        <begin position="361"/>
        <end position="409"/>
    </location>
</feature>
<evidence type="ECO:0000259" key="21">
    <source>
        <dbReference type="Pfam" id="PF00849"/>
    </source>
</evidence>
<dbReference type="InterPro" id="IPR006224">
    <property type="entry name" value="PsdUridine_synth_RluA-like_CS"/>
</dbReference>
<dbReference type="Gene3D" id="3.30.2350.10">
    <property type="entry name" value="Pseudouridine synthase"/>
    <property type="match status" value="1"/>
</dbReference>
<dbReference type="Pfam" id="PF01135">
    <property type="entry name" value="PCMT"/>
    <property type="match status" value="1"/>
</dbReference>
<feature type="compositionally biased region" description="Polar residues" evidence="20">
    <location>
        <begin position="766"/>
        <end position="796"/>
    </location>
</feature>
<dbReference type="InterPro" id="IPR020103">
    <property type="entry name" value="PsdUridine_synth_cat_dom_sf"/>
</dbReference>
<organism evidence="22 23">
    <name type="scientific">Scophthalmus maximus</name>
    <name type="common">Turbot</name>
    <name type="synonym">Psetta maxima</name>
    <dbReference type="NCBI Taxonomy" id="52904"/>
    <lineage>
        <taxon>Eukaryota</taxon>
        <taxon>Metazoa</taxon>
        <taxon>Chordata</taxon>
        <taxon>Craniata</taxon>
        <taxon>Vertebrata</taxon>
        <taxon>Euteleostomi</taxon>
        <taxon>Actinopterygii</taxon>
        <taxon>Neopterygii</taxon>
        <taxon>Teleostei</taxon>
        <taxon>Neoteleostei</taxon>
        <taxon>Acanthomorphata</taxon>
        <taxon>Carangaria</taxon>
        <taxon>Pleuronectiformes</taxon>
        <taxon>Pleuronectoidei</taxon>
        <taxon>Scophthalmidae</taxon>
        <taxon>Scophthalmus</taxon>
    </lineage>
</organism>
<dbReference type="InterPro" id="IPR029063">
    <property type="entry name" value="SAM-dependent_MTases_sf"/>
</dbReference>
<dbReference type="GO" id="GO:0032259">
    <property type="term" value="P:methylation"/>
    <property type="evidence" value="ECO:0007669"/>
    <property type="project" value="UniProtKB-KW"/>
</dbReference>
<dbReference type="CDD" id="cd02440">
    <property type="entry name" value="AdoMet_MTases"/>
    <property type="match status" value="1"/>
</dbReference>
<dbReference type="InterPro" id="IPR006145">
    <property type="entry name" value="PsdUridine_synth_RsuA/RluA"/>
</dbReference>
<evidence type="ECO:0000256" key="6">
    <source>
        <dbReference type="ARBA" id="ARBA00022603"/>
    </source>
</evidence>
<keyword evidence="10" id="KW-0413">Isomerase</keyword>
<comment type="catalytic activity">
    <reaction evidence="13">
        <text>[protein]-L-isoaspartate + S-adenosyl-L-methionine = [protein]-L-isoaspartate alpha-methyl ester + S-adenosyl-L-homocysteine</text>
        <dbReference type="Rhea" id="RHEA:12705"/>
        <dbReference type="Rhea" id="RHEA-COMP:12143"/>
        <dbReference type="Rhea" id="RHEA-COMP:12144"/>
        <dbReference type="ChEBI" id="CHEBI:57856"/>
        <dbReference type="ChEBI" id="CHEBI:59789"/>
        <dbReference type="ChEBI" id="CHEBI:90596"/>
        <dbReference type="ChEBI" id="CHEBI:90598"/>
        <dbReference type="EC" id="2.1.1.77"/>
    </reaction>
    <physiologicalReaction direction="left-to-right" evidence="13">
        <dbReference type="Rhea" id="RHEA:12706"/>
    </physiologicalReaction>
</comment>
<feature type="active site" evidence="19">
    <location>
        <position position="561"/>
    </location>
</feature>
<dbReference type="EMBL" id="VEVO01000003">
    <property type="protein sequence ID" value="KAF0044351.1"/>
    <property type="molecule type" value="Genomic_DNA"/>
</dbReference>
<dbReference type="Proteomes" id="UP000438429">
    <property type="component" value="Unassembled WGS sequence"/>
</dbReference>
<dbReference type="SUPFAM" id="SSF53335">
    <property type="entry name" value="S-adenosyl-L-methionine-dependent methyltransferases"/>
    <property type="match status" value="1"/>
</dbReference>
<dbReference type="Gene3D" id="3.40.50.150">
    <property type="entry name" value="Vaccinia Virus protein VP39"/>
    <property type="match status" value="1"/>
</dbReference>
<keyword evidence="6" id="KW-0489">Methyltransferase</keyword>
<dbReference type="FunFam" id="3.30.2350.10:FF:000010">
    <property type="entry name" value="RNA pseudouridine synthase domain-containing 2"/>
    <property type="match status" value="1"/>
</dbReference>
<proteinExistence type="inferred from homology"/>
<evidence type="ECO:0000256" key="4">
    <source>
        <dbReference type="ARBA" id="ARBA00011890"/>
    </source>
</evidence>
<dbReference type="PANTHER" id="PTHR11579:SF19">
    <property type="entry name" value="PROTEIN-L-ISOASPARTATE O-METHYLTRANSFERASE"/>
    <property type="match status" value="1"/>
</dbReference>
<evidence type="ECO:0000256" key="7">
    <source>
        <dbReference type="ARBA" id="ARBA00022664"/>
    </source>
</evidence>
<dbReference type="CDD" id="cd02557">
    <property type="entry name" value="PseudoU_synth_ScRIB2"/>
    <property type="match status" value="1"/>
</dbReference>
<dbReference type="InterPro" id="IPR006225">
    <property type="entry name" value="PsdUridine_synth_RluC/D"/>
</dbReference>
<evidence type="ECO:0000256" key="19">
    <source>
        <dbReference type="PIRSR" id="PIRSR606225-1"/>
    </source>
</evidence>
<dbReference type="GO" id="GO:0003723">
    <property type="term" value="F:RNA binding"/>
    <property type="evidence" value="ECO:0007669"/>
    <property type="project" value="InterPro"/>
</dbReference>
<keyword evidence="7" id="KW-0507">mRNA processing</keyword>